<evidence type="ECO:0000313" key="2">
    <source>
        <dbReference type="EMBL" id="EMP35708.1"/>
    </source>
</evidence>
<dbReference type="EMBL" id="KB527690">
    <property type="protein sequence ID" value="EMP35708.1"/>
    <property type="molecule type" value="Genomic_DNA"/>
</dbReference>
<gene>
    <name evidence="2" type="ORF">UY3_07115</name>
</gene>
<dbReference type="AlphaFoldDB" id="M7BUE4"/>
<accession>M7BUE4</accession>
<feature type="region of interest" description="Disordered" evidence="1">
    <location>
        <begin position="1"/>
        <end position="73"/>
    </location>
</feature>
<proteinExistence type="predicted"/>
<dbReference type="Proteomes" id="UP000031443">
    <property type="component" value="Unassembled WGS sequence"/>
</dbReference>
<name>M7BUE4_CHEMY</name>
<feature type="compositionally biased region" description="Polar residues" evidence="1">
    <location>
        <begin position="44"/>
        <end position="58"/>
    </location>
</feature>
<organism evidence="2 3">
    <name type="scientific">Chelonia mydas</name>
    <name type="common">Green sea-turtle</name>
    <name type="synonym">Chelonia agassizi</name>
    <dbReference type="NCBI Taxonomy" id="8469"/>
    <lineage>
        <taxon>Eukaryota</taxon>
        <taxon>Metazoa</taxon>
        <taxon>Chordata</taxon>
        <taxon>Craniata</taxon>
        <taxon>Vertebrata</taxon>
        <taxon>Euteleostomi</taxon>
        <taxon>Archelosauria</taxon>
        <taxon>Testudinata</taxon>
        <taxon>Testudines</taxon>
        <taxon>Cryptodira</taxon>
        <taxon>Durocryptodira</taxon>
        <taxon>Americhelydia</taxon>
        <taxon>Chelonioidea</taxon>
        <taxon>Cheloniidae</taxon>
        <taxon>Chelonia</taxon>
    </lineage>
</organism>
<protein>
    <submittedName>
        <fullName evidence="2">Uncharacterized protein</fullName>
    </submittedName>
</protein>
<evidence type="ECO:0000313" key="3">
    <source>
        <dbReference type="Proteomes" id="UP000031443"/>
    </source>
</evidence>
<reference evidence="3" key="1">
    <citation type="journal article" date="2013" name="Nat. Genet.">
        <title>The draft genomes of soft-shell turtle and green sea turtle yield insights into the development and evolution of the turtle-specific body plan.</title>
        <authorList>
            <person name="Wang Z."/>
            <person name="Pascual-Anaya J."/>
            <person name="Zadissa A."/>
            <person name="Li W."/>
            <person name="Niimura Y."/>
            <person name="Huang Z."/>
            <person name="Li C."/>
            <person name="White S."/>
            <person name="Xiong Z."/>
            <person name="Fang D."/>
            <person name="Wang B."/>
            <person name="Ming Y."/>
            <person name="Chen Y."/>
            <person name="Zheng Y."/>
            <person name="Kuraku S."/>
            <person name="Pignatelli M."/>
            <person name="Herrero J."/>
            <person name="Beal K."/>
            <person name="Nozawa M."/>
            <person name="Li Q."/>
            <person name="Wang J."/>
            <person name="Zhang H."/>
            <person name="Yu L."/>
            <person name="Shigenobu S."/>
            <person name="Wang J."/>
            <person name="Liu J."/>
            <person name="Flicek P."/>
            <person name="Searle S."/>
            <person name="Wang J."/>
            <person name="Kuratani S."/>
            <person name="Yin Y."/>
            <person name="Aken B."/>
            <person name="Zhang G."/>
            <person name="Irie N."/>
        </authorList>
    </citation>
    <scope>NUCLEOTIDE SEQUENCE [LARGE SCALE GENOMIC DNA]</scope>
</reference>
<keyword evidence="3" id="KW-1185">Reference proteome</keyword>
<sequence length="154" mass="16464">MRGWQPEPQGERGRAAGASSPSPGGQRDLQPKLSGAQLTRAVNGVQQQEPHGVQNRQPSPRHGASRLSPVVGRAAAETPAAQVAVRIPVPVRQRKWASRAERAGATLYVGVVQTNLSLAGYPRRDRPRGGRKAVCERNQPEAHCSQCSSVNVAQ</sequence>
<evidence type="ECO:0000256" key="1">
    <source>
        <dbReference type="SAM" id="MobiDB-lite"/>
    </source>
</evidence>